<keyword evidence="1" id="KW-1133">Transmembrane helix</keyword>
<reference evidence="2" key="1">
    <citation type="submission" date="2021-01" db="EMBL/GenBank/DDBJ databases">
        <authorList>
            <consortium name="Genoscope - CEA"/>
            <person name="William W."/>
        </authorList>
    </citation>
    <scope>NUCLEOTIDE SEQUENCE</scope>
</reference>
<feature type="transmembrane region" description="Helical" evidence="1">
    <location>
        <begin position="42"/>
        <end position="65"/>
    </location>
</feature>
<gene>
    <name evidence="2" type="ORF">PSON_ATCC_30995.1.T0710177</name>
</gene>
<protein>
    <submittedName>
        <fullName evidence="2">Uncharacterized protein</fullName>
    </submittedName>
</protein>
<keyword evidence="1" id="KW-0472">Membrane</keyword>
<evidence type="ECO:0000313" key="2">
    <source>
        <dbReference type="EMBL" id="CAD8099160.1"/>
    </source>
</evidence>
<keyword evidence="3" id="KW-1185">Reference proteome</keyword>
<organism evidence="2 3">
    <name type="scientific">Paramecium sonneborni</name>
    <dbReference type="NCBI Taxonomy" id="65129"/>
    <lineage>
        <taxon>Eukaryota</taxon>
        <taxon>Sar</taxon>
        <taxon>Alveolata</taxon>
        <taxon>Ciliophora</taxon>
        <taxon>Intramacronucleata</taxon>
        <taxon>Oligohymenophorea</taxon>
        <taxon>Peniculida</taxon>
        <taxon>Parameciidae</taxon>
        <taxon>Paramecium</taxon>
    </lineage>
</organism>
<accession>A0A8S1P7W8</accession>
<keyword evidence="1" id="KW-0812">Transmembrane</keyword>
<dbReference type="EMBL" id="CAJJDN010000071">
    <property type="protein sequence ID" value="CAD8099160.1"/>
    <property type="molecule type" value="Genomic_DNA"/>
</dbReference>
<dbReference type="PANTHER" id="PTHR40524">
    <property type="entry name" value="PEPTIDASE_C39_2 DOMAIN-CONTAINING PROTEIN"/>
    <property type="match status" value="1"/>
</dbReference>
<proteinExistence type="predicted"/>
<evidence type="ECO:0000313" key="3">
    <source>
        <dbReference type="Proteomes" id="UP000692954"/>
    </source>
</evidence>
<comment type="caution">
    <text evidence="2">The sequence shown here is derived from an EMBL/GenBank/DDBJ whole genome shotgun (WGS) entry which is preliminary data.</text>
</comment>
<dbReference type="AlphaFoldDB" id="A0A8S1P7W8"/>
<name>A0A8S1P7W8_9CILI</name>
<dbReference type="PANTHER" id="PTHR40524:SF1">
    <property type="entry name" value="PEPTIDASE C39-LIKE DOMAIN-CONTAINING PROTEIN"/>
    <property type="match status" value="1"/>
</dbReference>
<sequence>MNDFSSVNGKCKTLYLVQQCDSTLGSEKLGTDSSTILSNGSLISSIAMIFYSYGITSPMTINSWLKQNNRYSSRDLFIWFSKKDFGCSLAKCIQIRFDQQDSMMEIIQFQVQMKKLIMFQ</sequence>
<evidence type="ECO:0000256" key="1">
    <source>
        <dbReference type="SAM" id="Phobius"/>
    </source>
</evidence>
<dbReference type="Proteomes" id="UP000692954">
    <property type="component" value="Unassembled WGS sequence"/>
</dbReference>